<evidence type="ECO:0000313" key="1">
    <source>
        <dbReference type="EMBL" id="TPG59364.1"/>
    </source>
</evidence>
<dbReference type="EMBL" id="RCZD01000009">
    <property type="protein sequence ID" value="TPG59364.1"/>
    <property type="molecule type" value="Genomic_DNA"/>
</dbReference>
<sequence>MALQGKFVINDADYSPLSFPGVEIFLAFSGDGVYRNRGACGTIQTLRVLRNVLLRTQLIDIPCMKKLKAYGSIEVIVNGNICP</sequence>
<proteinExistence type="predicted"/>
<dbReference type="AlphaFoldDB" id="A0A502GBZ4"/>
<dbReference type="RefSeq" id="WP_140474032.1">
    <property type="nucleotide sequence ID" value="NZ_RCZD01000009.1"/>
</dbReference>
<accession>A0A502GBZ4</accession>
<comment type="caution">
    <text evidence="1">The sequence shown here is derived from an EMBL/GenBank/DDBJ whole genome shotgun (WGS) entry which is preliminary data.</text>
</comment>
<gene>
    <name evidence="1" type="ORF">EAH77_17275</name>
</gene>
<reference evidence="1 2" key="1">
    <citation type="journal article" date="2019" name="Environ. Microbiol.">
        <title>Species interactions and distinct microbial communities in high Arctic permafrost affected cryosols are associated with the CH4 and CO2 gas fluxes.</title>
        <authorList>
            <person name="Altshuler I."/>
            <person name="Hamel J."/>
            <person name="Turney S."/>
            <person name="Magnuson E."/>
            <person name="Levesque R."/>
            <person name="Greer C."/>
            <person name="Whyte L.G."/>
        </authorList>
    </citation>
    <scope>NUCLEOTIDE SEQUENCE [LARGE SCALE GENOMIC DNA]</scope>
    <source>
        <strain evidence="1 2">E4</strain>
    </source>
</reference>
<protein>
    <submittedName>
        <fullName evidence="1">Uncharacterized protein</fullName>
    </submittedName>
</protein>
<name>A0A502GBZ4_9GAMM</name>
<keyword evidence="2" id="KW-1185">Reference proteome</keyword>
<dbReference type="OrthoDB" id="6490254at2"/>
<evidence type="ECO:0000313" key="2">
    <source>
        <dbReference type="Proteomes" id="UP000317663"/>
    </source>
</evidence>
<dbReference type="Proteomes" id="UP000317663">
    <property type="component" value="Unassembled WGS sequence"/>
</dbReference>
<organism evidence="1 2">
    <name type="scientific">Ewingella americana</name>
    <dbReference type="NCBI Taxonomy" id="41202"/>
    <lineage>
        <taxon>Bacteria</taxon>
        <taxon>Pseudomonadati</taxon>
        <taxon>Pseudomonadota</taxon>
        <taxon>Gammaproteobacteria</taxon>
        <taxon>Enterobacterales</taxon>
        <taxon>Yersiniaceae</taxon>
        <taxon>Ewingella</taxon>
    </lineage>
</organism>